<evidence type="ECO:0000313" key="2">
    <source>
        <dbReference type="EMBL" id="OAG06820.1"/>
    </source>
</evidence>
<feature type="region of interest" description="Disordered" evidence="1">
    <location>
        <begin position="38"/>
        <end position="59"/>
    </location>
</feature>
<name>A0A177CJ19_9PLEO</name>
<organism evidence="2 3">
    <name type="scientific">Paraphaeosphaeria sporulosa</name>
    <dbReference type="NCBI Taxonomy" id="1460663"/>
    <lineage>
        <taxon>Eukaryota</taxon>
        <taxon>Fungi</taxon>
        <taxon>Dikarya</taxon>
        <taxon>Ascomycota</taxon>
        <taxon>Pezizomycotina</taxon>
        <taxon>Dothideomycetes</taxon>
        <taxon>Pleosporomycetidae</taxon>
        <taxon>Pleosporales</taxon>
        <taxon>Massarineae</taxon>
        <taxon>Didymosphaeriaceae</taxon>
        <taxon>Paraphaeosphaeria</taxon>
    </lineage>
</organism>
<reference evidence="2 3" key="1">
    <citation type="submission" date="2016-05" db="EMBL/GenBank/DDBJ databases">
        <title>Comparative analysis of secretome profiles of manganese(II)-oxidizing ascomycete fungi.</title>
        <authorList>
            <consortium name="DOE Joint Genome Institute"/>
            <person name="Zeiner C.A."/>
            <person name="Purvine S.O."/>
            <person name="Zink E.M."/>
            <person name="Wu S."/>
            <person name="Pasa-Tolic L."/>
            <person name="Chaput D.L."/>
            <person name="Haridas S."/>
            <person name="Grigoriev I.V."/>
            <person name="Santelli C.M."/>
            <person name="Hansel C.M."/>
        </authorList>
    </citation>
    <scope>NUCLEOTIDE SEQUENCE [LARGE SCALE GENOMIC DNA]</scope>
    <source>
        <strain evidence="2 3">AP3s5-JAC2a</strain>
    </source>
</reference>
<evidence type="ECO:0000256" key="1">
    <source>
        <dbReference type="SAM" id="MobiDB-lite"/>
    </source>
</evidence>
<gene>
    <name evidence="2" type="ORF">CC84DRAFT_622338</name>
</gene>
<dbReference type="Proteomes" id="UP000077069">
    <property type="component" value="Unassembled WGS sequence"/>
</dbReference>
<dbReference type="AlphaFoldDB" id="A0A177CJ19"/>
<keyword evidence="3" id="KW-1185">Reference proteome</keyword>
<protein>
    <submittedName>
        <fullName evidence="2">Uncharacterized protein</fullName>
    </submittedName>
</protein>
<dbReference type="InParanoid" id="A0A177CJ19"/>
<sequence length="182" mass="20054">MFQQVSLIHLSGFFPMTFTSVGGAFPVGKPIFGATLPRDCHNGSHPSSTPHSRKRSSGTSPCAIVQCSRYAFQALARQPQVSSRNHSCRMVCLAETYSCPIGLEVTVKELRHHVAMYNPLRPLQARREPRAEVEPPLPSVRPHGRIETLLPCTHIASSVKNNLCIWVCSCELCSKGPPRHVS</sequence>
<dbReference type="EMBL" id="KV441551">
    <property type="protein sequence ID" value="OAG06820.1"/>
    <property type="molecule type" value="Genomic_DNA"/>
</dbReference>
<proteinExistence type="predicted"/>
<evidence type="ECO:0000313" key="3">
    <source>
        <dbReference type="Proteomes" id="UP000077069"/>
    </source>
</evidence>
<dbReference type="RefSeq" id="XP_018037185.1">
    <property type="nucleotide sequence ID" value="XM_018186921.1"/>
</dbReference>
<accession>A0A177CJ19</accession>
<dbReference type="GeneID" id="28770407"/>